<proteinExistence type="inferred from homology"/>
<evidence type="ECO:0000313" key="4">
    <source>
        <dbReference type="Proteomes" id="UP000238071"/>
    </source>
</evidence>
<evidence type="ECO:0000256" key="2">
    <source>
        <dbReference type="ARBA" id="ARBA00022649"/>
    </source>
</evidence>
<dbReference type="NCBIfam" id="TIGR02385">
    <property type="entry name" value="RelE_StbE"/>
    <property type="match status" value="1"/>
</dbReference>
<reference evidence="3 4" key="1">
    <citation type="submission" date="2018-02" db="EMBL/GenBank/DDBJ databases">
        <title>Subsurface microbial communities from deep shales in Ohio and West Virginia, USA.</title>
        <authorList>
            <person name="Wrighton K."/>
        </authorList>
    </citation>
    <scope>NUCLEOTIDE SEQUENCE [LARGE SCALE GENOMIC DNA]</scope>
    <source>
        <strain evidence="3 4">OWC-G53F</strain>
    </source>
</reference>
<dbReference type="EMBL" id="PTIY01000026">
    <property type="protein sequence ID" value="PPK64424.1"/>
    <property type="molecule type" value="Genomic_DNA"/>
</dbReference>
<dbReference type="InterPro" id="IPR007712">
    <property type="entry name" value="RelE/ParE_toxin"/>
</dbReference>
<dbReference type="RefSeq" id="WP_104425371.1">
    <property type="nucleotide sequence ID" value="NZ_PTIY01000026.1"/>
</dbReference>
<dbReference type="AlphaFoldDB" id="A0A2S6GGS4"/>
<comment type="caution">
    <text evidence="3">The sequence shown here is derived from an EMBL/GenBank/DDBJ whole genome shotgun (WGS) entry which is preliminary data.</text>
</comment>
<protein>
    <submittedName>
        <fullName evidence="3">Addiction module RelE/StbE family toxin</fullName>
    </submittedName>
</protein>
<dbReference type="PANTHER" id="PTHR33755">
    <property type="entry name" value="TOXIN PARE1-RELATED"/>
    <property type="match status" value="1"/>
</dbReference>
<dbReference type="Pfam" id="PF05016">
    <property type="entry name" value="ParE_toxin"/>
    <property type="match status" value="1"/>
</dbReference>
<organism evidence="3 4">
    <name type="scientific">Methylobacter tundripaludum</name>
    <dbReference type="NCBI Taxonomy" id="173365"/>
    <lineage>
        <taxon>Bacteria</taxon>
        <taxon>Pseudomonadati</taxon>
        <taxon>Pseudomonadota</taxon>
        <taxon>Gammaproteobacteria</taxon>
        <taxon>Methylococcales</taxon>
        <taxon>Methylococcaceae</taxon>
        <taxon>Methylobacter</taxon>
    </lineage>
</organism>
<name>A0A2S6GGS4_9GAMM</name>
<dbReference type="Proteomes" id="UP000238071">
    <property type="component" value="Unassembled WGS sequence"/>
</dbReference>
<accession>A0A2S6GGS4</accession>
<keyword evidence="2" id="KW-1277">Toxin-antitoxin system</keyword>
<dbReference type="Gene3D" id="3.30.2310.20">
    <property type="entry name" value="RelE-like"/>
    <property type="match status" value="1"/>
</dbReference>
<dbReference type="InterPro" id="IPR051803">
    <property type="entry name" value="TA_system_RelE-like_toxin"/>
</dbReference>
<evidence type="ECO:0000256" key="1">
    <source>
        <dbReference type="ARBA" id="ARBA00006226"/>
    </source>
</evidence>
<comment type="similarity">
    <text evidence="1">Belongs to the RelE toxin family.</text>
</comment>
<dbReference type="InterPro" id="IPR035093">
    <property type="entry name" value="RelE/ParE_toxin_dom_sf"/>
</dbReference>
<keyword evidence="4" id="KW-1185">Reference proteome</keyword>
<sequence>MRFVLLPSAKEDLKEIRQYIAKENPSASKMVSERIKKSLLMLTEQPLIGHVTDDEDVLEWHIPGLPYTLPYRIVNNEIQILRVFHEAQNRPGKWECS</sequence>
<gene>
    <name evidence="3" type="ORF">B0F88_12616</name>
</gene>
<dbReference type="OrthoDB" id="9798046at2"/>
<evidence type="ECO:0000313" key="3">
    <source>
        <dbReference type="EMBL" id="PPK64424.1"/>
    </source>
</evidence>